<comment type="subcellular location">
    <subcellularLocation>
        <location evidence="1">Membrane</location>
        <topology evidence="1">Multi-pass membrane protein</topology>
    </subcellularLocation>
</comment>
<evidence type="ECO:0000256" key="5">
    <source>
        <dbReference type="ARBA" id="ARBA00023136"/>
    </source>
</evidence>
<evidence type="ECO:0000256" key="3">
    <source>
        <dbReference type="ARBA" id="ARBA00022692"/>
    </source>
</evidence>
<keyword evidence="5 6" id="KW-0472">Membrane</keyword>
<dbReference type="EMBL" id="CAJMWV010005028">
    <property type="protein sequence ID" value="CAE6507103.1"/>
    <property type="molecule type" value="Genomic_DNA"/>
</dbReference>
<comment type="caution">
    <text evidence="7">The sequence shown here is derived from an EMBL/GenBank/DDBJ whole genome shotgun (WGS) entry which is preliminary data.</text>
</comment>
<evidence type="ECO:0000256" key="1">
    <source>
        <dbReference type="ARBA" id="ARBA00004141"/>
    </source>
</evidence>
<feature type="transmembrane region" description="Helical" evidence="6">
    <location>
        <begin position="324"/>
        <end position="344"/>
    </location>
</feature>
<keyword evidence="4 6" id="KW-1133">Transmembrane helix</keyword>
<feature type="transmembrane region" description="Helical" evidence="6">
    <location>
        <begin position="229"/>
        <end position="249"/>
    </location>
</feature>
<dbReference type="InterPro" id="IPR038330">
    <property type="entry name" value="TspO/MBR-related_sf"/>
</dbReference>
<evidence type="ECO:0000313" key="8">
    <source>
        <dbReference type="Proteomes" id="UP000663831"/>
    </source>
</evidence>
<dbReference type="PANTHER" id="PTHR10057">
    <property type="entry name" value="PERIPHERAL-TYPE BENZODIAZEPINE RECEPTOR"/>
    <property type="match status" value="1"/>
</dbReference>
<accession>A0A8H3H8U4</accession>
<evidence type="ECO:0000313" key="7">
    <source>
        <dbReference type="EMBL" id="CAE6507103.1"/>
    </source>
</evidence>
<evidence type="ECO:0000256" key="6">
    <source>
        <dbReference type="SAM" id="Phobius"/>
    </source>
</evidence>
<dbReference type="PANTHER" id="PTHR10057:SF0">
    <property type="entry name" value="TRANSLOCATOR PROTEIN"/>
    <property type="match status" value="1"/>
</dbReference>
<organism evidence="7 8">
    <name type="scientific">Rhizoctonia solani</name>
    <dbReference type="NCBI Taxonomy" id="456999"/>
    <lineage>
        <taxon>Eukaryota</taxon>
        <taxon>Fungi</taxon>
        <taxon>Dikarya</taxon>
        <taxon>Basidiomycota</taxon>
        <taxon>Agaricomycotina</taxon>
        <taxon>Agaricomycetes</taxon>
        <taxon>Cantharellales</taxon>
        <taxon>Ceratobasidiaceae</taxon>
        <taxon>Rhizoctonia</taxon>
    </lineage>
</organism>
<dbReference type="Pfam" id="PF03073">
    <property type="entry name" value="TspO_MBR"/>
    <property type="match status" value="1"/>
</dbReference>
<reference evidence="7" key="1">
    <citation type="submission" date="2021-01" db="EMBL/GenBank/DDBJ databases">
        <authorList>
            <person name="Kaushik A."/>
        </authorList>
    </citation>
    <scope>NUCLEOTIDE SEQUENCE</scope>
    <source>
        <strain evidence="7">AG3-1AP</strain>
    </source>
</reference>
<sequence length="360" mass="39569">MFQPKYTQPFSFEQACQLDAPTITEEIARLQNSLRILTETQKQLQDAMSSAPTLDTDLQQAFEENQEVIGSQEERIIMLRKALEAQGAAIADNPHYQVQSQAISSSAAMPNAAASWHSIVVTEDMNITSGSVLSGVPALRYPFDTSGRSRSRVDTRLPPTTTTTLLAAMSIFDRINLPPLLLNLPRNRVIAVGLPVVLGSLGGYPTAKVVKSGWYEAQRAPPGRPPRQTFGIVWPILYASMGYASHLAIKAFDTSLSPATKDAALTGLKMYWVQLGLNLAWTPLFFIWKQKGLALIDIAALTSTVVTMTQTLHEPTEGVSTYLLAPYCAWLSFATYLNGGYWWLNRGMPNGSLSFPRRGE</sequence>
<feature type="transmembrane region" description="Helical" evidence="6">
    <location>
        <begin position="269"/>
        <end position="287"/>
    </location>
</feature>
<dbReference type="GO" id="GO:0005741">
    <property type="term" value="C:mitochondrial outer membrane"/>
    <property type="evidence" value="ECO:0007669"/>
    <property type="project" value="TreeGrafter"/>
</dbReference>
<dbReference type="FunFam" id="1.20.1260.100:FF:000001">
    <property type="entry name" value="translocator protein 2"/>
    <property type="match status" value="1"/>
</dbReference>
<protein>
    <recommendedName>
        <fullName evidence="9">TspO/MBR-related protein</fullName>
    </recommendedName>
</protein>
<name>A0A8H3H8U4_9AGAM</name>
<evidence type="ECO:0000256" key="2">
    <source>
        <dbReference type="ARBA" id="ARBA00007524"/>
    </source>
</evidence>
<dbReference type="AlphaFoldDB" id="A0A8H3H8U4"/>
<dbReference type="Proteomes" id="UP000663831">
    <property type="component" value="Unassembled WGS sequence"/>
</dbReference>
<evidence type="ECO:0008006" key="9">
    <source>
        <dbReference type="Google" id="ProtNLM"/>
    </source>
</evidence>
<dbReference type="GO" id="GO:0033013">
    <property type="term" value="P:tetrapyrrole metabolic process"/>
    <property type="evidence" value="ECO:0007669"/>
    <property type="project" value="UniProtKB-ARBA"/>
</dbReference>
<keyword evidence="3 6" id="KW-0812">Transmembrane</keyword>
<dbReference type="Gene3D" id="1.20.1260.100">
    <property type="entry name" value="TspO/MBR protein"/>
    <property type="match status" value="1"/>
</dbReference>
<comment type="similarity">
    <text evidence="2">Belongs to the TspO/BZRP family.</text>
</comment>
<dbReference type="CDD" id="cd15904">
    <property type="entry name" value="TSPO_MBR"/>
    <property type="match status" value="1"/>
</dbReference>
<proteinExistence type="inferred from homology"/>
<feature type="transmembrane region" description="Helical" evidence="6">
    <location>
        <begin position="294"/>
        <end position="312"/>
    </location>
</feature>
<dbReference type="InterPro" id="IPR004307">
    <property type="entry name" value="TspO_MBR"/>
</dbReference>
<evidence type="ECO:0000256" key="4">
    <source>
        <dbReference type="ARBA" id="ARBA00022989"/>
    </source>
</evidence>
<gene>
    <name evidence="7" type="ORF">RDB_LOCUS126481</name>
</gene>